<dbReference type="Proteomes" id="UP000558192">
    <property type="component" value="Unassembled WGS sequence"/>
</dbReference>
<dbReference type="FunFam" id="2.60.370.10:FF:000001">
    <property type="entry name" value="COX11 cytochrome c oxidase assembly homolog"/>
    <property type="match status" value="1"/>
</dbReference>
<organism evidence="12 13">
    <name type="scientific">Sphingomonas kaistensis</name>
    <dbReference type="NCBI Taxonomy" id="298708"/>
    <lineage>
        <taxon>Bacteria</taxon>
        <taxon>Pseudomonadati</taxon>
        <taxon>Pseudomonadota</taxon>
        <taxon>Alphaproteobacteria</taxon>
        <taxon>Sphingomonadales</taxon>
        <taxon>Sphingomonadaceae</taxon>
        <taxon>Sphingomonas</taxon>
    </lineage>
</organism>
<dbReference type="AlphaFoldDB" id="A0A7X5Y3V7"/>
<dbReference type="RefSeq" id="WP_342448428.1">
    <property type="nucleotide sequence ID" value="NZ_JAATJC010000001.1"/>
</dbReference>
<dbReference type="PANTHER" id="PTHR21320:SF3">
    <property type="entry name" value="CYTOCHROME C OXIDASE ASSEMBLY PROTEIN COX11, MITOCHONDRIAL-RELATED"/>
    <property type="match status" value="1"/>
</dbReference>
<gene>
    <name evidence="10" type="primary">ctaG</name>
    <name evidence="12" type="ORF">GGQ97_000462</name>
</gene>
<dbReference type="Pfam" id="PF04442">
    <property type="entry name" value="CtaG_Cox11"/>
    <property type="match status" value="1"/>
</dbReference>
<evidence type="ECO:0000256" key="2">
    <source>
        <dbReference type="ARBA" id="ARBA00004382"/>
    </source>
</evidence>
<evidence type="ECO:0000256" key="8">
    <source>
        <dbReference type="ARBA" id="ARBA00023008"/>
    </source>
</evidence>
<proteinExistence type="inferred from homology"/>
<dbReference type="HAMAP" id="MF_00155">
    <property type="entry name" value="CtaG"/>
    <property type="match status" value="1"/>
</dbReference>
<evidence type="ECO:0000313" key="13">
    <source>
        <dbReference type="Proteomes" id="UP000558192"/>
    </source>
</evidence>
<dbReference type="GO" id="GO:0005886">
    <property type="term" value="C:plasma membrane"/>
    <property type="evidence" value="ECO:0007669"/>
    <property type="project" value="UniProtKB-SubCell"/>
</dbReference>
<dbReference type="GO" id="GO:0008535">
    <property type="term" value="P:respiratory chain complex IV assembly"/>
    <property type="evidence" value="ECO:0007669"/>
    <property type="project" value="UniProtKB-UniRule"/>
</dbReference>
<dbReference type="NCBIfam" id="NF003465">
    <property type="entry name" value="PRK05089.1"/>
    <property type="match status" value="1"/>
</dbReference>
<feature type="transmembrane region" description="Helical" evidence="11">
    <location>
        <begin position="18"/>
        <end position="37"/>
    </location>
</feature>
<protein>
    <recommendedName>
        <fullName evidence="4 10">Cytochrome c oxidase assembly protein CtaG</fullName>
    </recommendedName>
</protein>
<comment type="similarity">
    <text evidence="3 10">Belongs to the COX11/CtaG family.</text>
</comment>
<dbReference type="InterPro" id="IPR023471">
    <property type="entry name" value="CtaG/Cox11_dom_sf"/>
</dbReference>
<keyword evidence="10" id="KW-1003">Cell membrane</keyword>
<dbReference type="GO" id="GO:0005507">
    <property type="term" value="F:copper ion binding"/>
    <property type="evidence" value="ECO:0007669"/>
    <property type="project" value="InterPro"/>
</dbReference>
<keyword evidence="8 10" id="KW-0186">Copper</keyword>
<dbReference type="PANTHER" id="PTHR21320">
    <property type="entry name" value="CYTOCHROME C OXIDASE ASSEMBLY PROTEIN COX11-RELATED"/>
    <property type="match status" value="1"/>
</dbReference>
<accession>A0A7X5Y3V7</accession>
<keyword evidence="5 10" id="KW-0812">Transmembrane</keyword>
<evidence type="ECO:0000256" key="11">
    <source>
        <dbReference type="SAM" id="Phobius"/>
    </source>
</evidence>
<evidence type="ECO:0000256" key="6">
    <source>
        <dbReference type="ARBA" id="ARBA00022968"/>
    </source>
</evidence>
<comment type="function">
    <text evidence="1 10">Exerts its effect at some terminal stage of cytochrome c oxidase synthesis, probably by being involved in the insertion of the copper B into subunit I.</text>
</comment>
<sequence length="190" mass="20742">MTTATVAKDDLAARNRKVAGRAVLFVLFMVGLAYASVPLYRIFCQVTGFGGTTMRADAAPGAQAALAPVGVRFDGNVNSALPWTFKPETNKTKVVPGARIVTYYTAKNLTARESTGTASFNVTPAIAGQYFSKLECFCFTEQTLHGGQKVEMPVVFFVDPKIRTDPATRHIEEITLSYTFYPVEKRAEAR</sequence>
<evidence type="ECO:0000256" key="5">
    <source>
        <dbReference type="ARBA" id="ARBA00022692"/>
    </source>
</evidence>
<evidence type="ECO:0000313" key="12">
    <source>
        <dbReference type="EMBL" id="NJC04669.1"/>
    </source>
</evidence>
<dbReference type="InterPro" id="IPR007533">
    <property type="entry name" value="Cyt_c_oxidase_assmbl_CtaG"/>
</dbReference>
<keyword evidence="6 10" id="KW-0735">Signal-anchor</keyword>
<reference evidence="12 13" key="1">
    <citation type="submission" date="2020-03" db="EMBL/GenBank/DDBJ databases">
        <title>Genomic Encyclopedia of Type Strains, Phase IV (KMG-IV): sequencing the most valuable type-strain genomes for metagenomic binning, comparative biology and taxonomic classification.</title>
        <authorList>
            <person name="Goeker M."/>
        </authorList>
    </citation>
    <scope>NUCLEOTIDE SEQUENCE [LARGE SCALE GENOMIC DNA]</scope>
    <source>
        <strain evidence="12 13">DSM 16846</strain>
    </source>
</reference>
<evidence type="ECO:0000256" key="9">
    <source>
        <dbReference type="ARBA" id="ARBA00023136"/>
    </source>
</evidence>
<keyword evidence="13" id="KW-1185">Reference proteome</keyword>
<dbReference type="EMBL" id="JAATJC010000001">
    <property type="protein sequence ID" value="NJC04669.1"/>
    <property type="molecule type" value="Genomic_DNA"/>
</dbReference>
<dbReference type="Gene3D" id="2.60.370.10">
    <property type="entry name" value="Ctag/Cox11"/>
    <property type="match status" value="1"/>
</dbReference>
<evidence type="ECO:0000256" key="10">
    <source>
        <dbReference type="HAMAP-Rule" id="MF_00155"/>
    </source>
</evidence>
<evidence type="ECO:0000256" key="7">
    <source>
        <dbReference type="ARBA" id="ARBA00022989"/>
    </source>
</evidence>
<keyword evidence="10" id="KW-0997">Cell inner membrane</keyword>
<evidence type="ECO:0000256" key="3">
    <source>
        <dbReference type="ARBA" id="ARBA00009620"/>
    </source>
</evidence>
<feature type="topological domain" description="Cytoplasmic" evidence="10">
    <location>
        <begin position="1"/>
        <end position="14"/>
    </location>
</feature>
<dbReference type="SUPFAM" id="SSF110111">
    <property type="entry name" value="Ctag/Cox11"/>
    <property type="match status" value="1"/>
</dbReference>
<comment type="caution">
    <text evidence="12">The sequence shown here is derived from an EMBL/GenBank/DDBJ whole genome shotgun (WGS) entry which is preliminary data.</text>
</comment>
<keyword evidence="9 10" id="KW-0472">Membrane</keyword>
<keyword evidence="7 10" id="KW-1133">Transmembrane helix</keyword>
<evidence type="ECO:0000256" key="4">
    <source>
        <dbReference type="ARBA" id="ARBA00015384"/>
    </source>
</evidence>
<dbReference type="PIRSF" id="PIRSF005413">
    <property type="entry name" value="COX11"/>
    <property type="match status" value="1"/>
</dbReference>
<comment type="subcellular location">
    <subcellularLocation>
        <location evidence="2 10">Cell inner membrane</location>
        <topology evidence="2 10">Single-pass type II membrane protein</topology>
        <orientation evidence="2 10">Periplasmic side</orientation>
    </subcellularLocation>
</comment>
<evidence type="ECO:0000256" key="1">
    <source>
        <dbReference type="ARBA" id="ARBA00004007"/>
    </source>
</evidence>
<name>A0A7X5Y3V7_9SPHN</name>
<feature type="topological domain" description="Periplasmic" evidence="10">
    <location>
        <begin position="37"/>
        <end position="190"/>
    </location>
</feature>